<dbReference type="PANTHER" id="PTHR30031:SF0">
    <property type="entry name" value="PHOSPHOENOLPYRUVATE CARBOXYKINASE (ATP)"/>
    <property type="match status" value="1"/>
</dbReference>
<evidence type="ECO:0000256" key="7">
    <source>
        <dbReference type="ARBA" id="ARBA00022840"/>
    </source>
</evidence>
<dbReference type="RefSeq" id="WP_092660947.1">
    <property type="nucleotide sequence ID" value="NZ_FOCX01000012.1"/>
</dbReference>
<dbReference type="GO" id="GO:0004612">
    <property type="term" value="F:phosphoenolpyruvate carboxykinase (ATP) activity"/>
    <property type="evidence" value="ECO:0007669"/>
    <property type="project" value="UniProtKB-EC"/>
</dbReference>
<evidence type="ECO:0000256" key="6">
    <source>
        <dbReference type="ARBA" id="ARBA00022793"/>
    </source>
</evidence>
<evidence type="ECO:0000256" key="1">
    <source>
        <dbReference type="ARBA" id="ARBA00004742"/>
    </source>
</evidence>
<gene>
    <name evidence="11" type="ORF">SAMN05216388_101236</name>
</gene>
<dbReference type="Pfam" id="PF01293">
    <property type="entry name" value="PEPCK_ATP"/>
    <property type="match status" value="1"/>
</dbReference>
<protein>
    <recommendedName>
        <fullName evidence="3">phosphoenolpyruvate carboxykinase (ATP)</fullName>
        <ecNumber evidence="3">4.1.1.49</ecNumber>
    </recommendedName>
</protein>
<dbReference type="Gene3D" id="3.90.228.20">
    <property type="match status" value="2"/>
</dbReference>
<reference evidence="12" key="1">
    <citation type="submission" date="2016-10" db="EMBL/GenBank/DDBJ databases">
        <authorList>
            <person name="Varghese N."/>
            <person name="Submissions S."/>
        </authorList>
    </citation>
    <scope>NUCLEOTIDE SEQUENCE [LARGE SCALE GENOMIC DNA]</scope>
    <source>
        <strain evidence="12">IBRC-M 10043</strain>
    </source>
</reference>
<proteinExistence type="inferred from homology"/>
<comment type="similarity">
    <text evidence="2">Belongs to the phosphoenolpyruvate carboxykinase (ATP) family.</text>
</comment>
<dbReference type="UniPathway" id="UPA00138"/>
<organism evidence="11 12">
    <name type="scientific">Halorientalis persicus</name>
    <dbReference type="NCBI Taxonomy" id="1367881"/>
    <lineage>
        <taxon>Archaea</taxon>
        <taxon>Methanobacteriati</taxon>
        <taxon>Methanobacteriota</taxon>
        <taxon>Stenosarchaea group</taxon>
        <taxon>Halobacteria</taxon>
        <taxon>Halobacteriales</taxon>
        <taxon>Haloarculaceae</taxon>
        <taxon>Halorientalis</taxon>
    </lineage>
</organism>
<dbReference type="EMBL" id="FOCX01000012">
    <property type="protein sequence ID" value="SEO40776.1"/>
    <property type="molecule type" value="Genomic_DNA"/>
</dbReference>
<evidence type="ECO:0000256" key="5">
    <source>
        <dbReference type="ARBA" id="ARBA00022741"/>
    </source>
</evidence>
<evidence type="ECO:0000256" key="9">
    <source>
        <dbReference type="ARBA" id="ARBA00047371"/>
    </source>
</evidence>
<keyword evidence="11" id="KW-0418">Kinase</keyword>
<keyword evidence="6" id="KW-0210">Decarboxylase</keyword>
<keyword evidence="4" id="KW-0312">Gluconeogenesis</keyword>
<dbReference type="GO" id="GO:0005829">
    <property type="term" value="C:cytosol"/>
    <property type="evidence" value="ECO:0007669"/>
    <property type="project" value="TreeGrafter"/>
</dbReference>
<sequence>MSESGFTVREPVTALPDPVEAEHVVYDPSLDQLREFSREMETTTEFGSPAYVSDQQSRNADKTRNAIDHEFDADDFEHLEDAIEFAEGNEMLCLDRQVGRHPDNTYVCRYYVPKAYGRIALSVAKLFEPVEDPDAEPDFVTVQVPDWDETAIRILPEEGFTAVLGSDYTGEAKKSFLRLFMLRAKEAGGLGLHAGSKRVCLESEDGDDLETVGQLFLGLSGTGKSTLTAHGLGLEDPEDATMLQDDVCALLADGSVAGSEGQGLYIKTIGLEREEQPELYDAATDESAVLENVDVAEDGTVDFDSDHHTTNGRAVIQRSELDSAGEEIDLPDLDQIFFITRNPVMPPVAKLDPDEAAAAFMLGESVQTSAGDPSKAGESIRVVGTNPFIMGSEGEEGNRFRDLIEDLDVDCFVLNTGSVGGRDVGVDDTVTLLEGISRDTVAWRDDETTGLTVPSEVPGMDVSAFDVATNLDEADAKVADLREERRAYLAQFADLDDDIESAVY</sequence>
<keyword evidence="11" id="KW-0670">Pyruvate</keyword>
<evidence type="ECO:0000313" key="11">
    <source>
        <dbReference type="EMBL" id="SEO40776.1"/>
    </source>
</evidence>
<dbReference type="SUPFAM" id="SSF53795">
    <property type="entry name" value="PEP carboxykinase-like"/>
    <property type="match status" value="1"/>
</dbReference>
<feature type="coiled-coil region" evidence="10">
    <location>
        <begin position="471"/>
        <end position="498"/>
    </location>
</feature>
<dbReference type="NCBIfam" id="NF006821">
    <property type="entry name" value="PRK09344.1-3"/>
    <property type="match status" value="1"/>
</dbReference>
<dbReference type="GO" id="GO:0006094">
    <property type="term" value="P:gluconeogenesis"/>
    <property type="evidence" value="ECO:0007669"/>
    <property type="project" value="UniProtKB-UniPathway"/>
</dbReference>
<keyword evidence="11" id="KW-0808">Transferase</keyword>
<keyword evidence="8" id="KW-0456">Lyase</keyword>
<comment type="catalytic activity">
    <reaction evidence="9">
        <text>oxaloacetate + ATP = phosphoenolpyruvate + ADP + CO2</text>
        <dbReference type="Rhea" id="RHEA:18617"/>
        <dbReference type="ChEBI" id="CHEBI:16452"/>
        <dbReference type="ChEBI" id="CHEBI:16526"/>
        <dbReference type="ChEBI" id="CHEBI:30616"/>
        <dbReference type="ChEBI" id="CHEBI:58702"/>
        <dbReference type="ChEBI" id="CHEBI:456216"/>
        <dbReference type="EC" id="4.1.1.49"/>
    </reaction>
</comment>
<dbReference type="AlphaFoldDB" id="A0A1H8PG33"/>
<evidence type="ECO:0000256" key="3">
    <source>
        <dbReference type="ARBA" id="ARBA00012363"/>
    </source>
</evidence>
<evidence type="ECO:0000256" key="4">
    <source>
        <dbReference type="ARBA" id="ARBA00022432"/>
    </source>
</evidence>
<accession>A0A1H8PG33</accession>
<dbReference type="OrthoDB" id="192074at2157"/>
<dbReference type="Proteomes" id="UP000198775">
    <property type="component" value="Unassembled WGS sequence"/>
</dbReference>
<keyword evidence="5" id="KW-0547">Nucleotide-binding</keyword>
<keyword evidence="10" id="KW-0175">Coiled coil</keyword>
<evidence type="ECO:0000256" key="8">
    <source>
        <dbReference type="ARBA" id="ARBA00023239"/>
    </source>
</evidence>
<dbReference type="GO" id="GO:0005524">
    <property type="term" value="F:ATP binding"/>
    <property type="evidence" value="ECO:0007669"/>
    <property type="project" value="UniProtKB-KW"/>
</dbReference>
<evidence type="ECO:0000256" key="10">
    <source>
        <dbReference type="SAM" id="Coils"/>
    </source>
</evidence>
<dbReference type="InterPro" id="IPR008210">
    <property type="entry name" value="PEP_carboxykinase_N"/>
</dbReference>
<dbReference type="SUPFAM" id="SSF68923">
    <property type="entry name" value="PEP carboxykinase N-terminal domain"/>
    <property type="match status" value="1"/>
</dbReference>
<evidence type="ECO:0000313" key="12">
    <source>
        <dbReference type="Proteomes" id="UP000198775"/>
    </source>
</evidence>
<dbReference type="InterPro" id="IPR001272">
    <property type="entry name" value="PEP_carboxykinase_ATP"/>
</dbReference>
<keyword evidence="7" id="KW-0067">ATP-binding</keyword>
<dbReference type="Gene3D" id="3.40.449.10">
    <property type="entry name" value="Phosphoenolpyruvate Carboxykinase, domain 1"/>
    <property type="match status" value="1"/>
</dbReference>
<dbReference type="EC" id="4.1.1.49" evidence="3"/>
<keyword evidence="12" id="KW-1185">Reference proteome</keyword>
<name>A0A1H8PG33_9EURY</name>
<evidence type="ECO:0000256" key="2">
    <source>
        <dbReference type="ARBA" id="ARBA00006052"/>
    </source>
</evidence>
<dbReference type="GO" id="GO:0016301">
    <property type="term" value="F:kinase activity"/>
    <property type="evidence" value="ECO:0007669"/>
    <property type="project" value="UniProtKB-KW"/>
</dbReference>
<dbReference type="PANTHER" id="PTHR30031">
    <property type="entry name" value="PHOSPHOENOLPYRUVATE CARBOXYKINASE ATP"/>
    <property type="match status" value="1"/>
</dbReference>
<comment type="pathway">
    <text evidence="1">Carbohydrate biosynthesis; gluconeogenesis.</text>
</comment>
<dbReference type="InterPro" id="IPR013035">
    <property type="entry name" value="PEP_carboxykinase_C"/>
</dbReference>